<dbReference type="GO" id="GO:0004553">
    <property type="term" value="F:hydrolase activity, hydrolyzing O-glycosyl compounds"/>
    <property type="evidence" value="ECO:0007669"/>
    <property type="project" value="TreeGrafter"/>
</dbReference>
<organism evidence="3 4">
    <name type="scientific">Sphingorhabdus profundilacus</name>
    <dbReference type="NCBI Taxonomy" id="2509718"/>
    <lineage>
        <taxon>Bacteria</taxon>
        <taxon>Pseudomonadati</taxon>
        <taxon>Pseudomonadota</taxon>
        <taxon>Alphaproteobacteria</taxon>
        <taxon>Sphingomonadales</taxon>
        <taxon>Sphingomonadaceae</taxon>
        <taxon>Sphingorhabdus</taxon>
    </lineage>
</organism>
<feature type="chain" id="PRO_5026259390" description="Asl1-like glycosyl hydrolase catalytic domain-containing protein" evidence="1">
    <location>
        <begin position="21"/>
        <end position="547"/>
    </location>
</feature>
<feature type="signal peptide" evidence="1">
    <location>
        <begin position="1"/>
        <end position="20"/>
    </location>
</feature>
<dbReference type="InterPro" id="IPR017853">
    <property type="entry name" value="GH"/>
</dbReference>
<dbReference type="SUPFAM" id="SSF51445">
    <property type="entry name" value="(Trans)glycosidases"/>
    <property type="match status" value="1"/>
</dbReference>
<evidence type="ECO:0000256" key="1">
    <source>
        <dbReference type="SAM" id="SignalP"/>
    </source>
</evidence>
<dbReference type="InterPro" id="IPR051923">
    <property type="entry name" value="Glycosyl_Hydrolase_39"/>
</dbReference>
<proteinExistence type="predicted"/>
<protein>
    <recommendedName>
        <fullName evidence="2">Asl1-like glycosyl hydrolase catalytic domain-containing protein</fullName>
    </recommendedName>
</protein>
<keyword evidence="4" id="KW-1185">Reference proteome</keyword>
<evidence type="ECO:0000259" key="2">
    <source>
        <dbReference type="Pfam" id="PF11790"/>
    </source>
</evidence>
<dbReference type="RefSeq" id="WP_160352572.1">
    <property type="nucleotide sequence ID" value="NZ_SDWJ01000001.1"/>
</dbReference>
<dbReference type="Proteomes" id="UP000471147">
    <property type="component" value="Unassembled WGS sequence"/>
</dbReference>
<dbReference type="AlphaFoldDB" id="A0A6I4M2S3"/>
<dbReference type="Pfam" id="PF11790">
    <property type="entry name" value="Glyco_hydro_cc"/>
    <property type="match status" value="1"/>
</dbReference>
<name>A0A6I4M2S3_9SPHN</name>
<dbReference type="InterPro" id="IPR024655">
    <property type="entry name" value="Asl1_glyco_hydro_catalytic"/>
</dbReference>
<keyword evidence="1" id="KW-0732">Signal</keyword>
<accession>A0A6I4M2S3</accession>
<dbReference type="PANTHER" id="PTHR12631">
    <property type="entry name" value="ALPHA-L-IDURONIDASE"/>
    <property type="match status" value="1"/>
</dbReference>
<dbReference type="PANTHER" id="PTHR12631:SF10">
    <property type="entry name" value="BETA-XYLOSIDASE-LIKE PROTEIN-RELATED"/>
    <property type="match status" value="1"/>
</dbReference>
<feature type="domain" description="Asl1-like glycosyl hydrolase catalytic" evidence="2">
    <location>
        <begin position="153"/>
        <end position="268"/>
    </location>
</feature>
<gene>
    <name evidence="3" type="ORF">EUU23_02655</name>
</gene>
<evidence type="ECO:0000313" key="3">
    <source>
        <dbReference type="EMBL" id="MVZ96605.1"/>
    </source>
</evidence>
<comment type="caution">
    <text evidence="3">The sequence shown here is derived from an EMBL/GenBank/DDBJ whole genome shotgun (WGS) entry which is preliminary data.</text>
</comment>
<dbReference type="Gene3D" id="3.20.20.80">
    <property type="entry name" value="Glycosidases"/>
    <property type="match status" value="1"/>
</dbReference>
<evidence type="ECO:0000313" key="4">
    <source>
        <dbReference type="Proteomes" id="UP000471147"/>
    </source>
</evidence>
<reference evidence="3 4" key="1">
    <citation type="submission" date="2019-01" db="EMBL/GenBank/DDBJ databases">
        <title>Sphingorhabdus lacus sp.nov., isolated from an oligotrophic freshwater lake.</title>
        <authorList>
            <person name="Park M."/>
        </authorList>
    </citation>
    <scope>NUCLEOTIDE SEQUENCE [LARGE SCALE GENOMIC DNA]</scope>
    <source>
        <strain evidence="3 4">IMCC26285</strain>
    </source>
</reference>
<dbReference type="OrthoDB" id="9776971at2"/>
<sequence>MTISRFVLLLTFILSASAHVQSVQAQNAPGPLGVTTHFSQGWPISLIERAQSIGVGSIRDSLHWPDIEKSPGVYDFSSKKTQHVTSACAADMTVLLGLEPRNPLYDNKLTAHSPNAQSAFANFVKAIADRYSGCVIAIEVGNEINGRGGMTGPAATARAASHTALLKAVYQRVKPGHPGIAILGGSTNAIGTGFLKSLFAAGALDYMDGVAIHPYRKEPEAVDWEIGRLNDALLAAGKIRPIWVTEFSRDFERPTDAAPFFLKMLSLMQGAGVRHNYWYALIDQSWFPTMGLLTLKGEEKPGSRAFAYAANHLAPLGNAIRVDHGDPTLFHFRFGPSTHILWGSRRTIIAGPNARFRNAEGALIPTVLELSDMPIIVDGIANIQFGRAEILADSEYGFASGPLSWFAISKTGAIVPLVPIDWKWTSYLGSKTVPQMIVNPAGIGPAGQYSALVRYTADRSVNAIASFCLNPVGKFGDGVTVEIKQNGKPLWSGSVGILSGKRTSHVAVALKSGDNVDLVINPNANAGGDRMAYRFRISLSAADATDC</sequence>
<dbReference type="EMBL" id="SDWJ01000001">
    <property type="protein sequence ID" value="MVZ96605.1"/>
    <property type="molecule type" value="Genomic_DNA"/>
</dbReference>